<reference evidence="6 7" key="1">
    <citation type="submission" date="2023-07" db="EMBL/GenBank/DDBJ databases">
        <title>Sorghum-associated microbial communities from plants grown in Nebraska, USA.</title>
        <authorList>
            <person name="Schachtman D."/>
        </authorList>
    </citation>
    <scope>NUCLEOTIDE SEQUENCE [LARGE SCALE GENOMIC DNA]</scope>
    <source>
        <strain evidence="6 7">3199</strain>
    </source>
</reference>
<feature type="domain" description="Formyl transferase N-terminal" evidence="5">
    <location>
        <begin position="66"/>
        <end position="244"/>
    </location>
</feature>
<dbReference type="Gene3D" id="3.40.50.170">
    <property type="entry name" value="Formyl transferase, N-terminal domain"/>
    <property type="match status" value="1"/>
</dbReference>
<dbReference type="EMBL" id="JAVDUP010000001">
    <property type="protein sequence ID" value="MDR6899387.1"/>
    <property type="molecule type" value="Genomic_DNA"/>
</dbReference>
<sequence length="259" mass="28004">MLALFPEFGCWVRQNRRLAGGCKSGKMRPSDRVAALIENPYQLPLKGVSVIAIASINEALMDKLAIAFLASNNGTSFRTVNEAIRANTVNAAAVVLVSNRASSAALAYAEANGIPSFHIPTKDREAEADKQLRDTLVAYGAELVILSGYLKKLGPLTLAAFDGRILNVHPGLLPKYGGLGMYGRRVHQAVLDNRETETGATIHLVDGEYDHGRTVATTTVQIHPDDSVLSLEQRVMVAECDLFTDLIRRISIGGLRLPL</sequence>
<dbReference type="EC" id="2.1.2.2" evidence="2"/>
<dbReference type="PANTHER" id="PTHR43369:SF2">
    <property type="entry name" value="PHOSPHORIBOSYLGLYCINAMIDE FORMYLTRANSFERASE"/>
    <property type="match status" value="1"/>
</dbReference>
<evidence type="ECO:0000313" key="6">
    <source>
        <dbReference type="EMBL" id="MDR6899387.1"/>
    </source>
</evidence>
<evidence type="ECO:0000256" key="2">
    <source>
        <dbReference type="ARBA" id="ARBA00012254"/>
    </source>
</evidence>
<keyword evidence="7" id="KW-1185">Reference proteome</keyword>
<dbReference type="InterPro" id="IPR002376">
    <property type="entry name" value="Formyl_transf_N"/>
</dbReference>
<dbReference type="PANTHER" id="PTHR43369">
    <property type="entry name" value="PHOSPHORIBOSYLGLYCINAMIDE FORMYLTRANSFERASE"/>
    <property type="match status" value="1"/>
</dbReference>
<dbReference type="InterPro" id="IPR004607">
    <property type="entry name" value="GART"/>
</dbReference>
<comment type="pathway">
    <text evidence="1">Purine metabolism; IMP biosynthesis via de novo pathway; N(2)-formyl-N(1)-(5-phospho-D-ribosyl)glycinamide from N(1)-(5-phospho-D-ribosyl)glycinamide (10-formyl THF route): step 1/1.</text>
</comment>
<dbReference type="GO" id="GO:0004644">
    <property type="term" value="F:phosphoribosylglycinamide formyltransferase activity"/>
    <property type="evidence" value="ECO:0007669"/>
    <property type="project" value="UniProtKB-EC"/>
</dbReference>
<keyword evidence="3 6" id="KW-0808">Transferase</keyword>
<keyword evidence="4" id="KW-0658">Purine biosynthesis</keyword>
<organism evidence="6 7">
    <name type="scientific">Rhizobium miluonense</name>
    <dbReference type="NCBI Taxonomy" id="411945"/>
    <lineage>
        <taxon>Bacteria</taxon>
        <taxon>Pseudomonadati</taxon>
        <taxon>Pseudomonadota</taxon>
        <taxon>Alphaproteobacteria</taxon>
        <taxon>Hyphomicrobiales</taxon>
        <taxon>Rhizobiaceae</taxon>
        <taxon>Rhizobium/Agrobacterium group</taxon>
        <taxon>Rhizobium</taxon>
    </lineage>
</organism>
<evidence type="ECO:0000256" key="3">
    <source>
        <dbReference type="ARBA" id="ARBA00022679"/>
    </source>
</evidence>
<evidence type="ECO:0000259" key="5">
    <source>
        <dbReference type="Pfam" id="PF00551"/>
    </source>
</evidence>
<dbReference type="InterPro" id="IPR036477">
    <property type="entry name" value="Formyl_transf_N_sf"/>
</dbReference>
<evidence type="ECO:0000256" key="4">
    <source>
        <dbReference type="ARBA" id="ARBA00022755"/>
    </source>
</evidence>
<dbReference type="SUPFAM" id="SSF53328">
    <property type="entry name" value="Formyltransferase"/>
    <property type="match status" value="1"/>
</dbReference>
<accession>A0ABU1SK79</accession>
<dbReference type="CDD" id="cd08645">
    <property type="entry name" value="FMT_core_GART"/>
    <property type="match status" value="1"/>
</dbReference>
<dbReference type="Pfam" id="PF00551">
    <property type="entry name" value="Formyl_trans_N"/>
    <property type="match status" value="1"/>
</dbReference>
<evidence type="ECO:0000313" key="7">
    <source>
        <dbReference type="Proteomes" id="UP001250791"/>
    </source>
</evidence>
<dbReference type="RefSeq" id="WP_310229193.1">
    <property type="nucleotide sequence ID" value="NZ_JAVDUP010000001.1"/>
</dbReference>
<protein>
    <recommendedName>
        <fullName evidence="2">phosphoribosylglycinamide formyltransferase 1</fullName>
        <ecNumber evidence="2">2.1.2.2</ecNumber>
    </recommendedName>
</protein>
<proteinExistence type="predicted"/>
<gene>
    <name evidence="6" type="ORF">J2W52_000975</name>
</gene>
<name>A0ABU1SK79_9HYPH</name>
<comment type="caution">
    <text evidence="6">The sequence shown here is derived from an EMBL/GenBank/DDBJ whole genome shotgun (WGS) entry which is preliminary data.</text>
</comment>
<evidence type="ECO:0000256" key="1">
    <source>
        <dbReference type="ARBA" id="ARBA00005054"/>
    </source>
</evidence>
<dbReference type="Proteomes" id="UP001250791">
    <property type="component" value="Unassembled WGS sequence"/>
</dbReference>